<evidence type="ECO:0000313" key="3">
    <source>
        <dbReference type="WBParaSite" id="Pan_g4613.t1"/>
    </source>
</evidence>
<accession>A0A7E4VXW7</accession>
<dbReference type="Gene3D" id="3.30.70.330">
    <property type="match status" value="1"/>
</dbReference>
<dbReference type="InterPro" id="IPR012677">
    <property type="entry name" value="Nucleotide-bd_a/b_plait_sf"/>
</dbReference>
<dbReference type="InterPro" id="IPR035979">
    <property type="entry name" value="RBD_domain_sf"/>
</dbReference>
<dbReference type="SUPFAM" id="SSF54928">
    <property type="entry name" value="RNA-binding domain, RBD"/>
    <property type="match status" value="1"/>
</dbReference>
<organism evidence="2 3">
    <name type="scientific">Panagrellus redivivus</name>
    <name type="common">Microworm</name>
    <dbReference type="NCBI Taxonomy" id="6233"/>
    <lineage>
        <taxon>Eukaryota</taxon>
        <taxon>Metazoa</taxon>
        <taxon>Ecdysozoa</taxon>
        <taxon>Nematoda</taxon>
        <taxon>Chromadorea</taxon>
        <taxon>Rhabditida</taxon>
        <taxon>Tylenchina</taxon>
        <taxon>Panagrolaimomorpha</taxon>
        <taxon>Panagrolaimoidea</taxon>
        <taxon>Panagrolaimidae</taxon>
        <taxon>Panagrellus</taxon>
    </lineage>
</organism>
<evidence type="ECO:0000313" key="2">
    <source>
        <dbReference type="Proteomes" id="UP000492821"/>
    </source>
</evidence>
<proteinExistence type="predicted"/>
<dbReference type="GO" id="GO:0003676">
    <property type="term" value="F:nucleic acid binding"/>
    <property type="evidence" value="ECO:0007669"/>
    <property type="project" value="InterPro"/>
</dbReference>
<feature type="region of interest" description="Disordered" evidence="1">
    <location>
        <begin position="285"/>
        <end position="313"/>
    </location>
</feature>
<name>A0A7E4VXW7_PANRE</name>
<keyword evidence="2" id="KW-1185">Reference proteome</keyword>
<dbReference type="AlphaFoldDB" id="A0A7E4VXW7"/>
<protein>
    <submittedName>
        <fullName evidence="3">RRM domain-containing protein</fullName>
    </submittedName>
</protein>
<dbReference type="WBParaSite" id="Pan_g4613.t1">
    <property type="protein sequence ID" value="Pan_g4613.t1"/>
    <property type="gene ID" value="Pan_g4613"/>
</dbReference>
<dbReference type="Proteomes" id="UP000492821">
    <property type="component" value="Unassembled WGS sequence"/>
</dbReference>
<reference evidence="2" key="1">
    <citation type="journal article" date="2013" name="Genetics">
        <title>The draft genome and transcriptome of Panagrellus redivivus are shaped by the harsh demands of a free-living lifestyle.</title>
        <authorList>
            <person name="Srinivasan J."/>
            <person name="Dillman A.R."/>
            <person name="Macchietto M.G."/>
            <person name="Heikkinen L."/>
            <person name="Lakso M."/>
            <person name="Fracchia K.M."/>
            <person name="Antoshechkin I."/>
            <person name="Mortazavi A."/>
            <person name="Wong G."/>
            <person name="Sternberg P.W."/>
        </authorList>
    </citation>
    <scope>NUCLEOTIDE SEQUENCE [LARGE SCALE GENOMIC DNA]</scope>
    <source>
        <strain evidence="2">MT8872</strain>
    </source>
</reference>
<feature type="region of interest" description="Disordered" evidence="1">
    <location>
        <begin position="392"/>
        <end position="413"/>
    </location>
</feature>
<sequence>MEEVKAKPRRKRPRTFQARTDLKSALESAILSPKSNIVSHFTRDGYKFRANLHDIIRQLDDERKDKYLALNSFALKSINNRTRVFTINGEVRQPPEQLTIEFLTKLRGKISDTIAYVDNLPLLATKTRLAKRCSKFGTVVNIFMPAARRVCQKHPILRGSIKVAHSGYAFVQFSNAYSVKRFCRRYVGNSHLRRHLRRSRRNRRARFLQRQASMMAVPWRAQDNPPKIASNPPDANITLNSAFSGSCSQVDWSGVESGVQSDNDGHFPKRNRKLTFNLSDVAPAASTAAPQSVKSGVEPKKIRRKRPKNPAPLGLKKMFRNIQVFPLRVYRRLKKEYYNYKRLGTKIQYNQPVQQPPVQHYDYHEDAGQQSEYAQPVDPLSPFTEQVIEQQAIQAEQEQPVNQSPIDFIDPFE</sequence>
<reference evidence="3" key="2">
    <citation type="submission" date="2020-10" db="UniProtKB">
        <authorList>
            <consortium name="WormBaseParasite"/>
        </authorList>
    </citation>
    <scope>IDENTIFICATION</scope>
</reference>
<evidence type="ECO:0000256" key="1">
    <source>
        <dbReference type="SAM" id="MobiDB-lite"/>
    </source>
</evidence>
<dbReference type="CDD" id="cd00590">
    <property type="entry name" value="RRM_SF"/>
    <property type="match status" value="1"/>
</dbReference>